<reference evidence="2 3" key="1">
    <citation type="submission" date="2019-02" db="EMBL/GenBank/DDBJ databases">
        <title>Deep-cultivation of Planctomycetes and their phenomic and genomic characterization uncovers novel biology.</title>
        <authorList>
            <person name="Wiegand S."/>
            <person name="Jogler M."/>
            <person name="Boedeker C."/>
            <person name="Pinto D."/>
            <person name="Vollmers J."/>
            <person name="Rivas-Marin E."/>
            <person name="Kohn T."/>
            <person name="Peeters S.H."/>
            <person name="Heuer A."/>
            <person name="Rast P."/>
            <person name="Oberbeckmann S."/>
            <person name="Bunk B."/>
            <person name="Jeske O."/>
            <person name="Meyerdierks A."/>
            <person name="Storesund J.E."/>
            <person name="Kallscheuer N."/>
            <person name="Luecker S."/>
            <person name="Lage O.M."/>
            <person name="Pohl T."/>
            <person name="Merkel B.J."/>
            <person name="Hornburger P."/>
            <person name="Mueller R.-W."/>
            <person name="Bruemmer F."/>
            <person name="Labrenz M."/>
            <person name="Spormann A.M."/>
            <person name="Op den Camp H."/>
            <person name="Overmann J."/>
            <person name="Amann R."/>
            <person name="Jetten M.S.M."/>
            <person name="Mascher T."/>
            <person name="Medema M.H."/>
            <person name="Devos D.P."/>
            <person name="Kaster A.-K."/>
            <person name="Ovreas L."/>
            <person name="Rohde M."/>
            <person name="Galperin M.Y."/>
            <person name="Jogler C."/>
        </authorList>
    </citation>
    <scope>NUCLEOTIDE SEQUENCE [LARGE SCALE GENOMIC DNA]</scope>
    <source>
        <strain evidence="2 3">Pan161</strain>
    </source>
</reference>
<evidence type="ECO:0008006" key="4">
    <source>
        <dbReference type="Google" id="ProtNLM"/>
    </source>
</evidence>
<dbReference type="AlphaFoldDB" id="A0A517VCS6"/>
<feature type="transmembrane region" description="Helical" evidence="1">
    <location>
        <begin position="277"/>
        <end position="299"/>
    </location>
</feature>
<feature type="transmembrane region" description="Helical" evidence="1">
    <location>
        <begin position="108"/>
        <end position="132"/>
    </location>
</feature>
<dbReference type="RefSeq" id="WP_145227039.1">
    <property type="nucleotide sequence ID" value="NZ_CP036343.1"/>
</dbReference>
<evidence type="ECO:0000256" key="1">
    <source>
        <dbReference type="SAM" id="Phobius"/>
    </source>
</evidence>
<keyword evidence="3" id="KW-1185">Reference proteome</keyword>
<dbReference type="EMBL" id="CP036343">
    <property type="protein sequence ID" value="QDT90814.1"/>
    <property type="molecule type" value="Genomic_DNA"/>
</dbReference>
<dbReference type="Proteomes" id="UP000316855">
    <property type="component" value="Chromosome"/>
</dbReference>
<keyword evidence="1" id="KW-0812">Transmembrane</keyword>
<protein>
    <recommendedName>
        <fullName evidence="4">PhnA-like protein</fullName>
    </recommendedName>
</protein>
<organism evidence="2 3">
    <name type="scientific">Gimesia algae</name>
    <dbReference type="NCBI Taxonomy" id="2527971"/>
    <lineage>
        <taxon>Bacteria</taxon>
        <taxon>Pseudomonadati</taxon>
        <taxon>Planctomycetota</taxon>
        <taxon>Planctomycetia</taxon>
        <taxon>Planctomycetales</taxon>
        <taxon>Planctomycetaceae</taxon>
        <taxon>Gimesia</taxon>
    </lineage>
</organism>
<feature type="transmembrane region" description="Helical" evidence="1">
    <location>
        <begin position="29"/>
        <end position="54"/>
    </location>
</feature>
<accession>A0A517VCS6</accession>
<evidence type="ECO:0000313" key="2">
    <source>
        <dbReference type="EMBL" id="QDT90814.1"/>
    </source>
</evidence>
<name>A0A517VCS6_9PLAN</name>
<evidence type="ECO:0000313" key="3">
    <source>
        <dbReference type="Proteomes" id="UP000316855"/>
    </source>
</evidence>
<dbReference type="KEGG" id="gax:Pan161_24680"/>
<sequence>MLTDHSVSQDTPGSVVHEKRIDAVGPRRLYASWPAIICGIVVIPAILWLLSLLGSAIGASVLDGTDAEALGNGFGISAVIWMTISGLAAFFIGGLVTGRLCGQDDDQAGLLHGIAVWSTATVLMLVLSYLGISGLVNTGSSIVATATEAASNAAGSLPDPSSMNSQRLNRVTSGISAAVKREIAEAASGTGGASLTEEEASQAINALDPNALEQIGWSYINDDAVAARDTLAANTNLSEQQVNNLSSTIENKVEKRVQEYKAATAKAVETASSYAQAVLWAAFVTAALGLIATIFGVMLGCHTAVRLHTLAVERSRVVAR</sequence>
<keyword evidence="1" id="KW-0472">Membrane</keyword>
<proteinExistence type="predicted"/>
<dbReference type="OrthoDB" id="2154696at2"/>
<keyword evidence="1" id="KW-1133">Transmembrane helix</keyword>
<feature type="transmembrane region" description="Helical" evidence="1">
    <location>
        <begin position="74"/>
        <end position="96"/>
    </location>
</feature>
<gene>
    <name evidence="2" type="ORF">Pan161_24680</name>
</gene>